<evidence type="ECO:0000259" key="5">
    <source>
        <dbReference type="PROSITE" id="PS51084"/>
    </source>
</evidence>
<sequence>MMTDCPFCQMKDTIFENELAQAFYDAYPVSEGHMLITPKRHVSSYFEMTKAERKAIEELLDLSKDNLTEKFHAEAYNIGINVGKAAGQTVFHCHVHLIPRHQGDVKNPTGGVRGVIPEKQNYR</sequence>
<dbReference type="InterPro" id="IPR036265">
    <property type="entry name" value="HIT-like_sf"/>
</dbReference>
<dbReference type="GO" id="GO:0016787">
    <property type="term" value="F:hydrolase activity"/>
    <property type="evidence" value="ECO:0007669"/>
    <property type="project" value="UniProtKB-KW"/>
</dbReference>
<dbReference type="PANTHER" id="PTHR42997">
    <property type="entry name" value="HIT FAMILY HYDROLASE"/>
    <property type="match status" value="1"/>
</dbReference>
<dbReference type="PRINTS" id="PR00332">
    <property type="entry name" value="HISTRIAD"/>
</dbReference>
<evidence type="ECO:0000256" key="4">
    <source>
        <dbReference type="SAM" id="MobiDB-lite"/>
    </source>
</evidence>
<dbReference type="PROSITE" id="PS51084">
    <property type="entry name" value="HIT_2"/>
    <property type="match status" value="1"/>
</dbReference>
<keyword evidence="6" id="KW-0378">Hydrolase</keyword>
<dbReference type="PANTHER" id="PTHR42997:SF1">
    <property type="entry name" value="AP-4-A PHOSPHORYLASE"/>
    <property type="match status" value="1"/>
</dbReference>
<dbReference type="AlphaFoldDB" id="A0A0B8QL77"/>
<gene>
    <name evidence="6" type="ORF">JCM5805K_0403</name>
</gene>
<reference evidence="6 7" key="1">
    <citation type="submission" date="2015-01" db="EMBL/GenBank/DDBJ databases">
        <title>Lactococcus lactis subsp.lactis JCM 5805 whole genome shotgun sequence.</title>
        <authorList>
            <person name="Fujii T."/>
            <person name="Tomita Y."/>
            <person name="Ikushima S."/>
            <person name="Fujiwara D."/>
        </authorList>
    </citation>
    <scope>NUCLEOTIDE SEQUENCE [LARGE SCALE GENOMIC DNA]</scope>
    <source>
        <strain evidence="6 7">JCM 5805</strain>
    </source>
</reference>
<organism evidence="6 7">
    <name type="scientific">Lactococcus lactis subsp. lactis</name>
    <name type="common">Streptococcus lactis</name>
    <dbReference type="NCBI Taxonomy" id="1360"/>
    <lineage>
        <taxon>Bacteria</taxon>
        <taxon>Bacillati</taxon>
        <taxon>Bacillota</taxon>
        <taxon>Bacilli</taxon>
        <taxon>Lactobacillales</taxon>
        <taxon>Streptococcaceae</taxon>
        <taxon>Lactococcus</taxon>
    </lineage>
</organism>
<feature type="short sequence motif" description="Histidine triad motif" evidence="2 3">
    <location>
        <begin position="92"/>
        <end position="96"/>
    </location>
</feature>
<dbReference type="Pfam" id="PF01230">
    <property type="entry name" value="HIT"/>
    <property type="match status" value="1"/>
</dbReference>
<protein>
    <submittedName>
        <fullName evidence="6">Diadenosine tetraphosphate (Ap4A) hydrolase and other HIT family hydrolases</fullName>
    </submittedName>
</protein>
<name>A0A0B8QL77_LACLL</name>
<dbReference type="InterPro" id="IPR052908">
    <property type="entry name" value="AP-4-A_phosphorylase"/>
</dbReference>
<dbReference type="Gene3D" id="3.30.428.10">
    <property type="entry name" value="HIT-like"/>
    <property type="match status" value="1"/>
</dbReference>
<evidence type="ECO:0000313" key="7">
    <source>
        <dbReference type="Proteomes" id="UP000031847"/>
    </source>
</evidence>
<feature type="domain" description="HIT" evidence="5">
    <location>
        <begin position="1"/>
        <end position="107"/>
    </location>
</feature>
<dbReference type="EMBL" id="BBSI01000012">
    <property type="protein sequence ID" value="GAM79296.1"/>
    <property type="molecule type" value="Genomic_DNA"/>
</dbReference>
<evidence type="ECO:0000256" key="1">
    <source>
        <dbReference type="PIRSR" id="PIRSR601310-1"/>
    </source>
</evidence>
<evidence type="ECO:0000256" key="2">
    <source>
        <dbReference type="PIRSR" id="PIRSR601310-3"/>
    </source>
</evidence>
<dbReference type="InterPro" id="IPR001310">
    <property type="entry name" value="Histidine_triad_HIT"/>
</dbReference>
<proteinExistence type="predicted"/>
<feature type="region of interest" description="Disordered" evidence="4">
    <location>
        <begin position="104"/>
        <end position="123"/>
    </location>
</feature>
<dbReference type="InterPro" id="IPR011146">
    <property type="entry name" value="HIT-like"/>
</dbReference>
<evidence type="ECO:0000256" key="3">
    <source>
        <dbReference type="PROSITE-ProRule" id="PRU00464"/>
    </source>
</evidence>
<dbReference type="SUPFAM" id="SSF54197">
    <property type="entry name" value="HIT-like"/>
    <property type="match status" value="1"/>
</dbReference>
<evidence type="ECO:0000313" key="6">
    <source>
        <dbReference type="EMBL" id="GAM79296.1"/>
    </source>
</evidence>
<accession>A0A0B8QL77</accession>
<comment type="caution">
    <text evidence="6">The sequence shown here is derived from an EMBL/GenBank/DDBJ whole genome shotgun (WGS) entry which is preliminary data.</text>
</comment>
<dbReference type="Proteomes" id="UP000031847">
    <property type="component" value="Unassembled WGS sequence"/>
</dbReference>
<feature type="active site" description="Tele-AMP-histidine intermediate" evidence="1">
    <location>
        <position position="94"/>
    </location>
</feature>